<evidence type="ECO:0000313" key="3">
    <source>
        <dbReference type="EMBL" id="KAL1640070.1"/>
    </source>
</evidence>
<protein>
    <submittedName>
        <fullName evidence="3">Uncharacterized protein</fullName>
    </submittedName>
</protein>
<feature type="region of interest" description="Disordered" evidence="1">
    <location>
        <begin position="228"/>
        <end position="251"/>
    </location>
</feature>
<comment type="caution">
    <text evidence="3">The sequence shown here is derived from an EMBL/GenBank/DDBJ whole genome shotgun (WGS) entry which is preliminary data.</text>
</comment>
<evidence type="ECO:0000313" key="4">
    <source>
        <dbReference type="Proteomes" id="UP001521184"/>
    </source>
</evidence>
<organism evidence="3 4">
    <name type="scientific">Diplodia intermedia</name>
    <dbReference type="NCBI Taxonomy" id="856260"/>
    <lineage>
        <taxon>Eukaryota</taxon>
        <taxon>Fungi</taxon>
        <taxon>Dikarya</taxon>
        <taxon>Ascomycota</taxon>
        <taxon>Pezizomycotina</taxon>
        <taxon>Dothideomycetes</taxon>
        <taxon>Dothideomycetes incertae sedis</taxon>
        <taxon>Botryosphaeriales</taxon>
        <taxon>Botryosphaeriaceae</taxon>
        <taxon>Diplodia</taxon>
    </lineage>
</organism>
<keyword evidence="2" id="KW-1133">Transmembrane helix</keyword>
<evidence type="ECO:0000256" key="2">
    <source>
        <dbReference type="SAM" id="Phobius"/>
    </source>
</evidence>
<feature type="transmembrane region" description="Helical" evidence="2">
    <location>
        <begin position="79"/>
        <end position="100"/>
    </location>
</feature>
<gene>
    <name evidence="3" type="ORF">SLS58_007337</name>
</gene>
<dbReference type="EMBL" id="JAKEKT020000055">
    <property type="protein sequence ID" value="KAL1640070.1"/>
    <property type="molecule type" value="Genomic_DNA"/>
</dbReference>
<feature type="transmembrane region" description="Helical" evidence="2">
    <location>
        <begin position="106"/>
        <end position="132"/>
    </location>
</feature>
<feature type="compositionally biased region" description="Polar residues" evidence="1">
    <location>
        <begin position="239"/>
        <end position="251"/>
    </location>
</feature>
<accession>A0ABR3TKJ7</accession>
<keyword evidence="4" id="KW-1185">Reference proteome</keyword>
<dbReference type="Proteomes" id="UP001521184">
    <property type="component" value="Unassembled WGS sequence"/>
</dbReference>
<keyword evidence="2" id="KW-0812">Transmembrane</keyword>
<proteinExistence type="predicted"/>
<evidence type="ECO:0000256" key="1">
    <source>
        <dbReference type="SAM" id="MobiDB-lite"/>
    </source>
</evidence>
<keyword evidence="2" id="KW-0472">Membrane</keyword>
<reference evidence="3 4" key="1">
    <citation type="journal article" date="2023" name="Plant Dis.">
        <title>First Report of Diplodia intermedia Causing Canker and Dieback Diseases on Apple Trees in Canada.</title>
        <authorList>
            <person name="Ellouze W."/>
            <person name="Ilyukhin E."/>
            <person name="Sulman M."/>
            <person name="Ali S."/>
        </authorList>
    </citation>
    <scope>NUCLEOTIDE SEQUENCE [LARGE SCALE GENOMIC DNA]</scope>
    <source>
        <strain evidence="3 4">M45-28</strain>
    </source>
</reference>
<sequence>MSLVAPLAGLANLAKLPPGQHLSGADKSGQGDVVIRQAGKSGEGGGHSFDIVRCSRAVAEEVFFAHETASYTMKHDYQYYLITALADVLLRISVVFLALSTTMLQAYFIAGYAILTLVYGLTSTIPSTLYLLTSPYIVEEEKIDEPESPTYTQALWKAIVLTKSINWINLGDMAPRDAVWTEWLRQACEAAQIAASTESGGVITWEIPKEFNAQEKLNELLNAAHTASKQLTDQHDQNSEATNTRRFSITS</sequence>
<name>A0ABR3TKJ7_9PEZI</name>